<dbReference type="AlphaFoldDB" id="A0A4Y7TEQ1"/>
<evidence type="ECO:0000313" key="2">
    <source>
        <dbReference type="EMBL" id="TEB32481.1"/>
    </source>
</evidence>
<dbReference type="Proteomes" id="UP000298030">
    <property type="component" value="Unassembled WGS sequence"/>
</dbReference>
<evidence type="ECO:0000313" key="3">
    <source>
        <dbReference type="Proteomes" id="UP000298030"/>
    </source>
</evidence>
<dbReference type="OrthoDB" id="3077722at2759"/>
<reference evidence="2 3" key="1">
    <citation type="journal article" date="2019" name="Nat. Ecol. Evol.">
        <title>Megaphylogeny resolves global patterns of mushroom evolution.</title>
        <authorList>
            <person name="Varga T."/>
            <person name="Krizsan K."/>
            <person name="Foldi C."/>
            <person name="Dima B."/>
            <person name="Sanchez-Garcia M."/>
            <person name="Sanchez-Ramirez S."/>
            <person name="Szollosi G.J."/>
            <person name="Szarkandi J.G."/>
            <person name="Papp V."/>
            <person name="Albert L."/>
            <person name="Andreopoulos W."/>
            <person name="Angelini C."/>
            <person name="Antonin V."/>
            <person name="Barry K.W."/>
            <person name="Bougher N.L."/>
            <person name="Buchanan P."/>
            <person name="Buyck B."/>
            <person name="Bense V."/>
            <person name="Catcheside P."/>
            <person name="Chovatia M."/>
            <person name="Cooper J."/>
            <person name="Damon W."/>
            <person name="Desjardin D."/>
            <person name="Finy P."/>
            <person name="Geml J."/>
            <person name="Haridas S."/>
            <person name="Hughes K."/>
            <person name="Justo A."/>
            <person name="Karasinski D."/>
            <person name="Kautmanova I."/>
            <person name="Kiss B."/>
            <person name="Kocsube S."/>
            <person name="Kotiranta H."/>
            <person name="LaButti K.M."/>
            <person name="Lechner B.E."/>
            <person name="Liimatainen K."/>
            <person name="Lipzen A."/>
            <person name="Lukacs Z."/>
            <person name="Mihaltcheva S."/>
            <person name="Morgado L.N."/>
            <person name="Niskanen T."/>
            <person name="Noordeloos M.E."/>
            <person name="Ohm R.A."/>
            <person name="Ortiz-Santana B."/>
            <person name="Ovrebo C."/>
            <person name="Racz N."/>
            <person name="Riley R."/>
            <person name="Savchenko A."/>
            <person name="Shiryaev A."/>
            <person name="Soop K."/>
            <person name="Spirin V."/>
            <person name="Szebenyi C."/>
            <person name="Tomsovsky M."/>
            <person name="Tulloss R.E."/>
            <person name="Uehling J."/>
            <person name="Grigoriev I.V."/>
            <person name="Vagvolgyi C."/>
            <person name="Papp T."/>
            <person name="Martin F.M."/>
            <person name="Miettinen O."/>
            <person name="Hibbett D.S."/>
            <person name="Nagy L.G."/>
        </authorList>
    </citation>
    <scope>NUCLEOTIDE SEQUENCE [LARGE SCALE GENOMIC DNA]</scope>
    <source>
        <strain evidence="2 3">FP101781</strain>
    </source>
</reference>
<evidence type="ECO:0000256" key="1">
    <source>
        <dbReference type="SAM" id="SignalP"/>
    </source>
</evidence>
<feature type="signal peptide" evidence="1">
    <location>
        <begin position="1"/>
        <end position="18"/>
    </location>
</feature>
<accession>A0A4Y7TEQ1</accession>
<keyword evidence="1" id="KW-0732">Signal</keyword>
<feature type="chain" id="PRO_5021455763" evidence="1">
    <location>
        <begin position="19"/>
        <end position="138"/>
    </location>
</feature>
<dbReference type="EMBL" id="QPFP01000015">
    <property type="protein sequence ID" value="TEB32481.1"/>
    <property type="molecule type" value="Genomic_DNA"/>
</dbReference>
<organism evidence="2 3">
    <name type="scientific">Coprinellus micaceus</name>
    <name type="common">Glistening ink-cap mushroom</name>
    <name type="synonym">Coprinus micaceus</name>
    <dbReference type="NCBI Taxonomy" id="71717"/>
    <lineage>
        <taxon>Eukaryota</taxon>
        <taxon>Fungi</taxon>
        <taxon>Dikarya</taxon>
        <taxon>Basidiomycota</taxon>
        <taxon>Agaricomycotina</taxon>
        <taxon>Agaricomycetes</taxon>
        <taxon>Agaricomycetidae</taxon>
        <taxon>Agaricales</taxon>
        <taxon>Agaricineae</taxon>
        <taxon>Psathyrellaceae</taxon>
        <taxon>Coprinellus</taxon>
    </lineage>
</organism>
<sequence>MLLKVSTVVFAAATFVSASPTIAKRGEATCNINVTGFTFPRSDPPPLPAGETLTTEWNYLTGRLFAESFPSGTTITVGNSTVEGPVLENGGTYHITQALGSAGVTDAEAADIVLGWAGKDVSGPFSGVLYHIDNTDCA</sequence>
<gene>
    <name evidence="2" type="ORF">FA13DRAFT_1731695</name>
</gene>
<keyword evidence="3" id="KW-1185">Reference proteome</keyword>
<proteinExistence type="predicted"/>
<comment type="caution">
    <text evidence="2">The sequence shown here is derived from an EMBL/GenBank/DDBJ whole genome shotgun (WGS) entry which is preliminary data.</text>
</comment>
<name>A0A4Y7TEQ1_COPMI</name>
<protein>
    <submittedName>
        <fullName evidence="2">Uncharacterized protein</fullName>
    </submittedName>
</protein>